<dbReference type="GO" id="GO:0004535">
    <property type="term" value="F:poly(A)-specific ribonuclease activity"/>
    <property type="evidence" value="ECO:0007669"/>
    <property type="project" value="UniProtKB-EC"/>
</dbReference>
<evidence type="ECO:0000256" key="16">
    <source>
        <dbReference type="ARBA" id="ARBA00023242"/>
    </source>
</evidence>
<dbReference type="Gene3D" id="3.30.420.10">
    <property type="entry name" value="Ribonuclease H-like superfamily/Ribonuclease H"/>
    <property type="match status" value="1"/>
</dbReference>
<keyword evidence="16" id="KW-0539">Nucleus</keyword>
<evidence type="ECO:0000256" key="13">
    <source>
        <dbReference type="ARBA" id="ARBA00022884"/>
    </source>
</evidence>
<proteinExistence type="inferred from homology"/>
<evidence type="ECO:0000256" key="10">
    <source>
        <dbReference type="ARBA" id="ARBA00022723"/>
    </source>
</evidence>
<dbReference type="STRING" id="81972.D7KBV0"/>
<keyword evidence="15" id="KW-0804">Transcription</keyword>
<sequence length="322" mass="37244">MKQSSSCEVWRWNKEAEMNAMSDCLKHCSFIAIDTEFPGCLKETPMEASEETRYRNMKYNVENTNLIQLGLTIFAGEFSKTWEINFSDFNEWKDLKNEKSIAFLKSNGLDLAKIREEGIGIEEFFKEFTQMILKEKEKKMTWVTFQGSYDKAYLVKGLTGGKPLPETLEEFDETVERLLGERVYDVKKMAGLCRGLSSRFGLQRIADAFQMSRVGMAHHAGSDSELTARVFTKLTFDLCKRNQSLRPDDLLYQQDLMMTLDLHNRKLRLRPDDLLYQQDLLMTTCYLPQPPPIPRPVMFAAHPNPYFGGGYYGMPVRGMNYV</sequence>
<dbReference type="AlphaFoldDB" id="D7KBV0"/>
<dbReference type="KEGG" id="aly:9326813"/>
<evidence type="ECO:0000256" key="15">
    <source>
        <dbReference type="ARBA" id="ARBA00023163"/>
    </source>
</evidence>
<evidence type="ECO:0000256" key="6">
    <source>
        <dbReference type="ARBA" id="ARBA00011757"/>
    </source>
</evidence>
<dbReference type="Gramene" id="scaffold_103116.1">
    <property type="protein sequence ID" value="scaffold_103116.1"/>
    <property type="gene ID" value="scaffold_103116.1"/>
</dbReference>
<evidence type="ECO:0000256" key="7">
    <source>
        <dbReference type="ARBA" id="ARBA00012161"/>
    </source>
</evidence>
<dbReference type="HOGENOM" id="CLU_027974_1_3_1"/>
<dbReference type="OrthoDB" id="696953at2759"/>
<keyword evidence="9" id="KW-0540">Nuclease</keyword>
<keyword evidence="14" id="KW-0805">Transcription regulation</keyword>
<name>D7KBV0_ARALL</name>
<evidence type="ECO:0000256" key="8">
    <source>
        <dbReference type="ARBA" id="ARBA00022490"/>
    </source>
</evidence>
<evidence type="ECO:0000256" key="2">
    <source>
        <dbReference type="ARBA" id="ARBA00001968"/>
    </source>
</evidence>
<evidence type="ECO:0000256" key="14">
    <source>
        <dbReference type="ARBA" id="ARBA00023015"/>
    </source>
</evidence>
<dbReference type="GO" id="GO:0030014">
    <property type="term" value="C:CCR4-NOT complex"/>
    <property type="evidence" value="ECO:0007669"/>
    <property type="project" value="InterPro"/>
</dbReference>
<dbReference type="GO" id="GO:0005634">
    <property type="term" value="C:nucleus"/>
    <property type="evidence" value="ECO:0007669"/>
    <property type="project" value="UniProtKB-SubCell"/>
</dbReference>
<dbReference type="Pfam" id="PF04857">
    <property type="entry name" value="CAF1"/>
    <property type="match status" value="1"/>
</dbReference>
<dbReference type="GO" id="GO:0046872">
    <property type="term" value="F:metal ion binding"/>
    <property type="evidence" value="ECO:0007669"/>
    <property type="project" value="UniProtKB-KW"/>
</dbReference>
<dbReference type="EC" id="3.1.13.4" evidence="7"/>
<keyword evidence="13" id="KW-0694">RNA-binding</keyword>
<dbReference type="FunFam" id="3.30.420.10:FF:000223">
    <property type="entry name" value="Probable CCR4-associated factor 1 homolog 5"/>
    <property type="match status" value="1"/>
</dbReference>
<comment type="similarity">
    <text evidence="5">Belongs to the CAF1 family.</text>
</comment>
<dbReference type="SUPFAM" id="SSF53098">
    <property type="entry name" value="Ribonuclease H-like"/>
    <property type="match status" value="1"/>
</dbReference>
<evidence type="ECO:0000256" key="4">
    <source>
        <dbReference type="ARBA" id="ARBA00004496"/>
    </source>
</evidence>
<keyword evidence="8" id="KW-0963">Cytoplasm</keyword>
<evidence type="ECO:0000313" key="18">
    <source>
        <dbReference type="EMBL" id="EFH69751.1"/>
    </source>
</evidence>
<comment type="subcellular location">
    <subcellularLocation>
        <location evidence="4">Cytoplasm</location>
    </subcellularLocation>
    <subcellularLocation>
        <location evidence="3">Nucleus</location>
    </subcellularLocation>
</comment>
<evidence type="ECO:0000256" key="3">
    <source>
        <dbReference type="ARBA" id="ARBA00004123"/>
    </source>
</evidence>
<gene>
    <name evidence="18" type="ORF">ARALYDRAFT_890322</name>
</gene>
<comment type="cofactor">
    <cofactor evidence="2">
        <name>a divalent metal cation</name>
        <dbReference type="ChEBI" id="CHEBI:60240"/>
    </cofactor>
</comment>
<evidence type="ECO:0000256" key="1">
    <source>
        <dbReference type="ARBA" id="ARBA00001663"/>
    </source>
</evidence>
<dbReference type="GO" id="GO:0003723">
    <property type="term" value="F:RNA binding"/>
    <property type="evidence" value="ECO:0007669"/>
    <property type="project" value="UniProtKB-KW"/>
</dbReference>
<evidence type="ECO:0000313" key="19">
    <source>
        <dbReference type="Proteomes" id="UP000008694"/>
    </source>
</evidence>
<keyword evidence="11" id="KW-0378">Hydrolase</keyword>
<dbReference type="InterPro" id="IPR039637">
    <property type="entry name" value="CNOT7/CNOT8/Pop2"/>
</dbReference>
<accession>D7KBV0</accession>
<dbReference type="InterPro" id="IPR012337">
    <property type="entry name" value="RNaseH-like_sf"/>
</dbReference>
<reference evidence="19" key="1">
    <citation type="journal article" date="2011" name="Nat. Genet.">
        <title>The Arabidopsis lyrata genome sequence and the basis of rapid genome size change.</title>
        <authorList>
            <person name="Hu T.T."/>
            <person name="Pattyn P."/>
            <person name="Bakker E.G."/>
            <person name="Cao J."/>
            <person name="Cheng J.-F."/>
            <person name="Clark R.M."/>
            <person name="Fahlgren N."/>
            <person name="Fawcett J.A."/>
            <person name="Grimwood J."/>
            <person name="Gundlach H."/>
            <person name="Haberer G."/>
            <person name="Hollister J.D."/>
            <person name="Ossowski S."/>
            <person name="Ottilar R.P."/>
            <person name="Salamov A.A."/>
            <person name="Schneeberger K."/>
            <person name="Spannagl M."/>
            <person name="Wang X."/>
            <person name="Yang L."/>
            <person name="Nasrallah M.E."/>
            <person name="Bergelson J."/>
            <person name="Carrington J.C."/>
            <person name="Gaut B.S."/>
            <person name="Schmutz J."/>
            <person name="Mayer K.F.X."/>
            <person name="Van de Peer Y."/>
            <person name="Grigoriev I.V."/>
            <person name="Nordborg M."/>
            <person name="Weigel D."/>
            <person name="Guo Y.-L."/>
        </authorList>
    </citation>
    <scope>NUCLEOTIDE SEQUENCE [LARGE SCALE GENOMIC DNA]</scope>
    <source>
        <strain evidence="19">cv. MN47</strain>
    </source>
</reference>
<evidence type="ECO:0000256" key="5">
    <source>
        <dbReference type="ARBA" id="ARBA00008372"/>
    </source>
</evidence>
<dbReference type="InterPro" id="IPR036397">
    <property type="entry name" value="RNaseH_sf"/>
</dbReference>
<dbReference type="EMBL" id="GL348713">
    <property type="protein sequence ID" value="EFH69751.1"/>
    <property type="molecule type" value="Genomic_DNA"/>
</dbReference>
<comment type="subunit">
    <text evidence="6">Component of the CCR4-NOT complex, at least composed of CRR4 and CAF1 proteins.</text>
</comment>
<keyword evidence="10" id="KW-0479">Metal-binding</keyword>
<evidence type="ECO:0000256" key="17">
    <source>
        <dbReference type="ARBA" id="ARBA00025148"/>
    </source>
</evidence>
<evidence type="ECO:0000256" key="11">
    <source>
        <dbReference type="ARBA" id="ARBA00022801"/>
    </source>
</evidence>
<evidence type="ECO:0000256" key="9">
    <source>
        <dbReference type="ARBA" id="ARBA00022722"/>
    </source>
</evidence>
<dbReference type="PANTHER" id="PTHR10797">
    <property type="entry name" value="CCR4-NOT TRANSCRIPTION COMPLEX SUBUNIT"/>
    <property type="match status" value="1"/>
</dbReference>
<comment type="catalytic activity">
    <reaction evidence="1">
        <text>Exonucleolytic cleavage of poly(A) to 5'-AMP.</text>
        <dbReference type="EC" id="3.1.13.4"/>
    </reaction>
</comment>
<organism evidence="19">
    <name type="scientific">Arabidopsis lyrata subsp. lyrata</name>
    <name type="common">Lyre-leaved rock-cress</name>
    <dbReference type="NCBI Taxonomy" id="81972"/>
    <lineage>
        <taxon>Eukaryota</taxon>
        <taxon>Viridiplantae</taxon>
        <taxon>Streptophyta</taxon>
        <taxon>Embryophyta</taxon>
        <taxon>Tracheophyta</taxon>
        <taxon>Spermatophyta</taxon>
        <taxon>Magnoliopsida</taxon>
        <taxon>eudicotyledons</taxon>
        <taxon>Gunneridae</taxon>
        <taxon>Pentapetalae</taxon>
        <taxon>rosids</taxon>
        <taxon>malvids</taxon>
        <taxon>Brassicales</taxon>
        <taxon>Brassicaceae</taxon>
        <taxon>Camelineae</taxon>
        <taxon>Arabidopsis</taxon>
    </lineage>
</organism>
<dbReference type="eggNOG" id="KOG0304">
    <property type="taxonomic scope" value="Eukaryota"/>
</dbReference>
<evidence type="ECO:0000256" key="12">
    <source>
        <dbReference type="ARBA" id="ARBA00022839"/>
    </source>
</evidence>
<dbReference type="GO" id="GO:0005737">
    <property type="term" value="C:cytoplasm"/>
    <property type="evidence" value="ECO:0007669"/>
    <property type="project" value="UniProtKB-SubCell"/>
</dbReference>
<comment type="function">
    <text evidence="17">Ubiquitous transcription factor required for a diverse set of processes. It is a component of the CCR4 complex involved in the control of gene expression.</text>
</comment>
<dbReference type="Proteomes" id="UP000008694">
    <property type="component" value="Unassembled WGS sequence"/>
</dbReference>
<dbReference type="InterPro" id="IPR006941">
    <property type="entry name" value="RNase_CAF1"/>
</dbReference>
<keyword evidence="19" id="KW-1185">Reference proteome</keyword>
<protein>
    <recommendedName>
        <fullName evidence="7">poly(A)-specific ribonuclease</fullName>
        <ecNumber evidence="7">3.1.13.4</ecNumber>
    </recommendedName>
</protein>
<keyword evidence="12" id="KW-0269">Exonuclease</keyword>